<evidence type="ECO:0000259" key="1">
    <source>
        <dbReference type="Pfam" id="PF12476"/>
    </source>
</evidence>
<dbReference type="InterPro" id="IPR051396">
    <property type="entry name" value="Bact_Antivir_Def_Nuclease"/>
</dbReference>
<dbReference type="Pfam" id="PF13304">
    <property type="entry name" value="AAA_21"/>
    <property type="match status" value="1"/>
</dbReference>
<sequence>MRITKISLTNFRSFKDRQEIDIAPVTLLFGPNSVGKSSVLMALAYVQQILEKGHCDPQKLDALGDKSIGGFRSLVNGGDLNRPIGIRLDLELGNTIYPSFDEDFEYLAQRFNGEPLQLTDFAGSVEHFALEITVAWSHMLEQAYVQSYQVWINQQFMGRISSSDDGKQTLISQLNLLHPLALTETEHAQLQLTPEDWLEEFNTAAEDIPELSNTRLESVLDELIPGRFTKTPGLSSLSYEGVRPYGRDIGVKCQWGAIPEQASVLQTNLRYSELEPSQDHLNYLMVTNFLTFAFLEPINLARRFLKSYVAIGPVRVIPDFDYVPNPNPEQRNWADGRAAWDLLHRNPKTNDANQRLVRECNRWLSDEDKLNTGYELKNWSLFESLNNGECYEDDSHYLVRKRHLLFVEKGKQYPLAASQLGTGISQVIPVLAAALHEHLQLISVEQPELHLHPRFQVELGDLFLSCSKDRSFLIETHSEHLVLRLLRRIREKNGITPDQIAVVYLSADENGVVSERQIVTEDGDFEHNWPGGFFDERDEELF</sequence>
<dbReference type="InterPro" id="IPR041685">
    <property type="entry name" value="AAA_GajA/Old/RecF-like"/>
</dbReference>
<dbReference type="GO" id="GO:0005524">
    <property type="term" value="F:ATP binding"/>
    <property type="evidence" value="ECO:0007669"/>
    <property type="project" value="InterPro"/>
</dbReference>
<reference evidence="4" key="2">
    <citation type="submission" date="2022-08" db="EMBL/GenBank/DDBJ databases">
        <authorList>
            <person name="Dong C."/>
        </authorList>
    </citation>
    <scope>NUCLEOTIDE SEQUENCE</scope>
    <source>
        <strain evidence="4">59MF3M-4</strain>
    </source>
</reference>
<dbReference type="Gene3D" id="3.40.50.300">
    <property type="entry name" value="P-loop containing nucleotide triphosphate hydrolases"/>
    <property type="match status" value="1"/>
</dbReference>
<feature type="domain" description="DUF3696" evidence="1">
    <location>
        <begin position="495"/>
        <end position="541"/>
    </location>
</feature>
<feature type="domain" description="ATPase AAA-type core" evidence="3">
    <location>
        <begin position="392"/>
        <end position="482"/>
    </location>
</feature>
<dbReference type="Pfam" id="PF13175">
    <property type="entry name" value="AAA_15"/>
    <property type="match status" value="1"/>
</dbReference>
<evidence type="ECO:0000259" key="3">
    <source>
        <dbReference type="Pfam" id="PF13304"/>
    </source>
</evidence>
<reference evidence="4" key="1">
    <citation type="journal article" date="2022" name="Front. Microbiol.">
        <title>Genome-based taxonomic rearrangement of Oceanobacter-related bacteria including the description of Thalassolituus hydrocarbonoclasticus sp. nov. and Thalassolituus pacificus sp. nov. and emended description of the genus Thalassolituus.</title>
        <authorList>
            <person name="Dong C."/>
            <person name="Wei L."/>
            <person name="Wang J."/>
            <person name="Lai Q."/>
            <person name="Huang Z."/>
            <person name="Shao Z."/>
        </authorList>
    </citation>
    <scope>NUCLEOTIDE SEQUENCE</scope>
    <source>
        <strain evidence="4">59MF3M-4</strain>
    </source>
</reference>
<evidence type="ECO:0000313" key="5">
    <source>
        <dbReference type="Proteomes" id="UP001147830"/>
    </source>
</evidence>
<comment type="caution">
    <text evidence="4">The sequence shown here is derived from an EMBL/GenBank/DDBJ whole genome shotgun (WGS) entry which is preliminary data.</text>
</comment>
<name>A0A9X2WF87_9GAMM</name>
<dbReference type="Proteomes" id="UP001147830">
    <property type="component" value="Unassembled WGS sequence"/>
</dbReference>
<evidence type="ECO:0000313" key="4">
    <source>
        <dbReference type="EMBL" id="MCT7358632.1"/>
    </source>
</evidence>
<dbReference type="InterPro" id="IPR022532">
    <property type="entry name" value="DUF3696"/>
</dbReference>
<dbReference type="GO" id="GO:0016887">
    <property type="term" value="F:ATP hydrolysis activity"/>
    <property type="evidence" value="ECO:0007669"/>
    <property type="project" value="InterPro"/>
</dbReference>
<dbReference type="AlphaFoldDB" id="A0A9X2WF87"/>
<dbReference type="EMBL" id="JAOANI010000014">
    <property type="protein sequence ID" value="MCT7358632.1"/>
    <property type="molecule type" value="Genomic_DNA"/>
</dbReference>
<dbReference type="Pfam" id="PF12476">
    <property type="entry name" value="DUF3696"/>
    <property type="match status" value="1"/>
</dbReference>
<proteinExistence type="predicted"/>
<protein>
    <submittedName>
        <fullName evidence="4">DUF3696 domain-containing protein</fullName>
    </submittedName>
</protein>
<keyword evidence="5" id="KW-1185">Reference proteome</keyword>
<accession>A0A9X2WF87</accession>
<gene>
    <name evidence="4" type="ORF">NYR02_06325</name>
</gene>
<evidence type="ECO:0000259" key="2">
    <source>
        <dbReference type="Pfam" id="PF13175"/>
    </source>
</evidence>
<dbReference type="InterPro" id="IPR003959">
    <property type="entry name" value="ATPase_AAA_core"/>
</dbReference>
<dbReference type="SUPFAM" id="SSF52540">
    <property type="entry name" value="P-loop containing nucleoside triphosphate hydrolases"/>
    <property type="match status" value="1"/>
</dbReference>
<dbReference type="RefSeq" id="WP_260975525.1">
    <property type="nucleotide sequence ID" value="NZ_JAOANI010000014.1"/>
</dbReference>
<dbReference type="PANTHER" id="PTHR43581">
    <property type="entry name" value="ATP/GTP PHOSPHATASE"/>
    <property type="match status" value="1"/>
</dbReference>
<organism evidence="4 5">
    <name type="scientific">Thalassolituus pacificus</name>
    <dbReference type="NCBI Taxonomy" id="2975440"/>
    <lineage>
        <taxon>Bacteria</taxon>
        <taxon>Pseudomonadati</taxon>
        <taxon>Pseudomonadota</taxon>
        <taxon>Gammaproteobacteria</taxon>
        <taxon>Oceanospirillales</taxon>
        <taxon>Oceanospirillaceae</taxon>
        <taxon>Thalassolituus</taxon>
    </lineage>
</organism>
<dbReference type="InterPro" id="IPR027417">
    <property type="entry name" value="P-loop_NTPase"/>
</dbReference>
<feature type="domain" description="Endonuclease GajA/Old nuclease/RecF-like AAA" evidence="2">
    <location>
        <begin position="1"/>
        <end position="47"/>
    </location>
</feature>
<dbReference type="PANTHER" id="PTHR43581:SF4">
    <property type="entry name" value="ATP_GTP PHOSPHATASE"/>
    <property type="match status" value="1"/>
</dbReference>